<feature type="binding site" evidence="6">
    <location>
        <position position="357"/>
    </location>
    <ligand>
        <name>spermidine</name>
        <dbReference type="ChEBI" id="CHEBI:57834"/>
    </ligand>
</feature>
<dbReference type="PRINTS" id="PR00909">
    <property type="entry name" value="SPERMDNBNDNG"/>
</dbReference>
<keyword evidence="9" id="KW-1185">Reference proteome</keyword>
<reference evidence="8 9" key="2">
    <citation type="submission" date="2011-11" db="EMBL/GenBank/DDBJ databases">
        <authorList>
            <consortium name="US DOE Joint Genome Institute"/>
            <person name="Lucas S."/>
            <person name="Han J."/>
            <person name="Lapidus A."/>
            <person name="Cheng J.-F."/>
            <person name="Goodwin L."/>
            <person name="Pitluck S."/>
            <person name="Peters L."/>
            <person name="Ovchinnikova G."/>
            <person name="Zhang X."/>
            <person name="Detter J.C."/>
            <person name="Han C."/>
            <person name="Tapia R."/>
            <person name="Land M."/>
            <person name="Hauser L."/>
            <person name="Kyrpides N."/>
            <person name="Ivanova N."/>
            <person name="Pagani I."/>
            <person name="Vogl K."/>
            <person name="Liu Z."/>
            <person name="Overmann J."/>
            <person name="Frigaard N.-U."/>
            <person name="Bryant D."/>
            <person name="Woyke T."/>
        </authorList>
    </citation>
    <scope>NUCLEOTIDE SEQUENCE [LARGE SCALE GENOMIC DNA]</scope>
    <source>
        <strain evidence="8 9">970</strain>
    </source>
</reference>
<keyword evidence="4 5" id="KW-0574">Periplasm</keyword>
<evidence type="ECO:0000256" key="6">
    <source>
        <dbReference type="PIRSR" id="PIRSR019574-1"/>
    </source>
</evidence>
<dbReference type="Proteomes" id="UP000002964">
    <property type="component" value="Unassembled WGS sequence"/>
</dbReference>
<evidence type="ECO:0000256" key="7">
    <source>
        <dbReference type="SAM" id="SignalP"/>
    </source>
</evidence>
<dbReference type="Gene3D" id="3.40.190.10">
    <property type="entry name" value="Periplasmic binding protein-like II"/>
    <property type="match status" value="2"/>
</dbReference>
<dbReference type="HOGENOM" id="CLU_026974_1_3_6"/>
<reference evidence="9" key="1">
    <citation type="submission" date="2011-06" db="EMBL/GenBank/DDBJ databases">
        <authorList>
            <consortium name="US DOE Joint Genome Institute (JGI-PGF)"/>
            <person name="Lucas S."/>
            <person name="Han J."/>
            <person name="Lapidus A."/>
            <person name="Cheng J.-F."/>
            <person name="Goodwin L."/>
            <person name="Pitluck S."/>
            <person name="Peters L."/>
            <person name="Land M.L."/>
            <person name="Hauser L."/>
            <person name="Vogl K."/>
            <person name="Liu Z."/>
            <person name="Overmann J."/>
            <person name="Frigaard N.-U."/>
            <person name="Bryant D.A."/>
            <person name="Woyke T.J."/>
        </authorList>
    </citation>
    <scope>NUCLEOTIDE SEQUENCE [LARGE SCALE GENOMIC DNA]</scope>
    <source>
        <strain evidence="9">970</strain>
    </source>
</reference>
<comment type="similarity">
    <text evidence="5">Belongs to the bacterial solute-binding protein PotD/PotF family.</text>
</comment>
<feature type="signal peptide" evidence="7">
    <location>
        <begin position="1"/>
        <end position="17"/>
    </location>
</feature>
<feature type="chain" id="PRO_5003617376" description="Putrescine-binding periplasmic protein" evidence="7">
    <location>
        <begin position="18"/>
        <end position="377"/>
    </location>
</feature>
<keyword evidence="2 5" id="KW-0813">Transport</keyword>
<evidence type="ECO:0000256" key="1">
    <source>
        <dbReference type="ARBA" id="ARBA00004418"/>
    </source>
</evidence>
<dbReference type="EMBL" id="JH603168">
    <property type="protein sequence ID" value="EIC23576.1"/>
    <property type="molecule type" value="Genomic_DNA"/>
</dbReference>
<dbReference type="eggNOG" id="COG0687">
    <property type="taxonomic scope" value="Bacteria"/>
</dbReference>
<dbReference type="OrthoDB" id="9769319at2"/>
<keyword evidence="3 7" id="KW-0732">Signal</keyword>
<dbReference type="GO" id="GO:0015846">
    <property type="term" value="P:polyamine transport"/>
    <property type="evidence" value="ECO:0007669"/>
    <property type="project" value="InterPro"/>
</dbReference>
<comment type="function">
    <text evidence="5">Required for the activity of the bacterial periplasmic transport system of putrescine.</text>
</comment>
<sequence>MNVLCLKNCLSSLPAAAARMLFLLMVLWPSAYVLAESIESSALSDQQQQGDSPPRELVFYNWTAYVDQDVVKAFEEKYNARVEQRYFQSADERDETLMRNEGKGFDVLVVTAGDLPPYIKRGWLQPLEKAAIPNLEHIDRRWIEGFEGLDQYAAPYLWGTTGLIWRSDLIDQPLTSWGQYYAPQDAWTGHVMVLNQYRIAFGMALKSLGYSFNSTVPDEIDEAAALLRAQKPFVQNYGYFKTDADSGIVSGETWIGQTWNGDALMLMERNPAIRYIVPKEGGELMIDYLVIPAEAREPELANAFINWLHEPANAAACAQSLQFATTNLAAKALLPQDFLNNPVIYPPPEVFARSEVQQPLPAEIQARMISVWAQLIN</sequence>
<name>H8YYQ0_9GAMM</name>
<dbReference type="CDD" id="cd13590">
    <property type="entry name" value="PBP2_PotD_PotF_like"/>
    <property type="match status" value="1"/>
</dbReference>
<evidence type="ECO:0000313" key="9">
    <source>
        <dbReference type="Proteomes" id="UP000002964"/>
    </source>
</evidence>
<evidence type="ECO:0000256" key="2">
    <source>
        <dbReference type="ARBA" id="ARBA00022448"/>
    </source>
</evidence>
<dbReference type="InterPro" id="IPR006059">
    <property type="entry name" value="SBP"/>
</dbReference>
<dbReference type="GO" id="GO:0042597">
    <property type="term" value="C:periplasmic space"/>
    <property type="evidence" value="ECO:0007669"/>
    <property type="project" value="UniProtKB-SubCell"/>
</dbReference>
<evidence type="ECO:0000256" key="5">
    <source>
        <dbReference type="PIRNR" id="PIRNR019574"/>
    </source>
</evidence>
<evidence type="ECO:0000313" key="8">
    <source>
        <dbReference type="EMBL" id="EIC23576.1"/>
    </source>
</evidence>
<dbReference type="GO" id="GO:0019808">
    <property type="term" value="F:polyamine binding"/>
    <property type="evidence" value="ECO:0007669"/>
    <property type="project" value="InterPro"/>
</dbReference>
<dbReference type="PANTHER" id="PTHR30222:SF17">
    <property type="entry name" value="SPERMIDINE_PUTRESCINE-BINDING PERIPLASMIC PROTEIN"/>
    <property type="match status" value="1"/>
</dbReference>
<evidence type="ECO:0000256" key="4">
    <source>
        <dbReference type="ARBA" id="ARBA00022764"/>
    </source>
</evidence>
<dbReference type="InterPro" id="IPR001188">
    <property type="entry name" value="Sperm_putr-bd"/>
</dbReference>
<evidence type="ECO:0000256" key="3">
    <source>
        <dbReference type="ARBA" id="ARBA00022729"/>
    </source>
</evidence>
<dbReference type="PIRSF" id="PIRSF019574">
    <property type="entry name" value="Periplasmic_polyamine_BP"/>
    <property type="match status" value="1"/>
</dbReference>
<accession>H8YYQ0</accession>
<dbReference type="SUPFAM" id="SSF53850">
    <property type="entry name" value="Periplasmic binding protein-like II"/>
    <property type="match status" value="1"/>
</dbReference>
<gene>
    <name evidence="8" type="ORF">Thi970DRAFT_01248</name>
</gene>
<protein>
    <recommendedName>
        <fullName evidence="5">Putrescine-binding periplasmic protein</fullName>
    </recommendedName>
</protein>
<dbReference type="AlphaFoldDB" id="H8YYQ0"/>
<organism evidence="8 9">
    <name type="scientific">Thiorhodovibrio frisius</name>
    <dbReference type="NCBI Taxonomy" id="631362"/>
    <lineage>
        <taxon>Bacteria</taxon>
        <taxon>Pseudomonadati</taxon>
        <taxon>Pseudomonadota</taxon>
        <taxon>Gammaproteobacteria</taxon>
        <taxon>Chromatiales</taxon>
        <taxon>Chromatiaceae</taxon>
        <taxon>Thiorhodovibrio</taxon>
    </lineage>
</organism>
<dbReference type="PANTHER" id="PTHR30222">
    <property type="entry name" value="SPERMIDINE/PUTRESCINE-BINDING PERIPLASMIC PROTEIN"/>
    <property type="match status" value="1"/>
</dbReference>
<comment type="subcellular location">
    <subcellularLocation>
        <location evidence="1 5">Periplasm</location>
    </subcellularLocation>
</comment>
<dbReference type="Pfam" id="PF13416">
    <property type="entry name" value="SBP_bac_8"/>
    <property type="match status" value="1"/>
</dbReference>
<proteinExistence type="inferred from homology"/>
<dbReference type="STRING" id="631362.Thi970DRAFT_01248"/>